<feature type="non-terminal residue" evidence="2">
    <location>
        <position position="1"/>
    </location>
</feature>
<dbReference type="PANTHER" id="PTHR40094">
    <property type="entry name" value="ALPHA-2-MACROGLOBULIN HOMOLOG"/>
    <property type="match status" value="1"/>
</dbReference>
<dbReference type="InterPro" id="IPR041246">
    <property type="entry name" value="Bact_MG10"/>
</dbReference>
<accession>A0A0P9F6R7</accession>
<protein>
    <recommendedName>
        <fullName evidence="1">Bacterial alpha-2-macroglobulin MG10 domain-containing protein</fullName>
    </recommendedName>
</protein>
<dbReference type="EMBL" id="LJCR01003092">
    <property type="protein sequence ID" value="KPV47935.1"/>
    <property type="molecule type" value="Genomic_DNA"/>
</dbReference>
<organism evidence="2 3">
    <name type="scientific">Kouleothrix aurantiaca</name>
    <dbReference type="NCBI Taxonomy" id="186479"/>
    <lineage>
        <taxon>Bacteria</taxon>
        <taxon>Bacillati</taxon>
        <taxon>Chloroflexota</taxon>
        <taxon>Chloroflexia</taxon>
        <taxon>Chloroflexales</taxon>
        <taxon>Roseiflexineae</taxon>
        <taxon>Roseiflexaceae</taxon>
        <taxon>Kouleothrix</taxon>
    </lineage>
</organism>
<gene>
    <name evidence="2" type="ORF">SE17_40785</name>
</gene>
<comment type="caution">
    <text evidence="2">The sequence shown here is derived from an EMBL/GenBank/DDBJ whole genome shotgun (WGS) entry which is preliminary data.</text>
</comment>
<evidence type="ECO:0000313" key="3">
    <source>
        <dbReference type="Proteomes" id="UP000050509"/>
    </source>
</evidence>
<dbReference type="GO" id="GO:0004866">
    <property type="term" value="F:endopeptidase inhibitor activity"/>
    <property type="evidence" value="ECO:0007669"/>
    <property type="project" value="TreeGrafter"/>
</dbReference>
<feature type="domain" description="Bacterial alpha-2-macroglobulin MG10" evidence="1">
    <location>
        <begin position="26"/>
        <end position="189"/>
    </location>
</feature>
<dbReference type="InterPro" id="IPR051802">
    <property type="entry name" value="YfhM-like"/>
</dbReference>
<dbReference type="AlphaFoldDB" id="A0A0P9F6R7"/>
<dbReference type="Proteomes" id="UP000050509">
    <property type="component" value="Unassembled WGS sequence"/>
</dbReference>
<sequence>GQGRLYYTAHLRAFLPVEQIQALDRGVSVRRRYTLASCTDGPKCPTVSEVKVGDIIRVELEIIAPNNLYYLQVEDPLPAGAEAVDTTLATTSVLAPPPDLQRPGPIEAPMPASDVGVAAPGVAARAPIIDPWWGWWRWYNRSELRDEKVALFADYLPRGAYLYSYTMRATQAGEFRVIPTTAHEQYFPEVYGRADGQLLRIAK</sequence>
<dbReference type="Pfam" id="PF17973">
    <property type="entry name" value="bMG10"/>
    <property type="match status" value="1"/>
</dbReference>
<reference evidence="2 3" key="1">
    <citation type="submission" date="2015-09" db="EMBL/GenBank/DDBJ databases">
        <title>Draft genome sequence of Kouleothrix aurantiaca JCM 19913.</title>
        <authorList>
            <person name="Hemp J."/>
        </authorList>
    </citation>
    <scope>NUCLEOTIDE SEQUENCE [LARGE SCALE GENOMIC DNA]</scope>
    <source>
        <strain evidence="2 3">COM-B</strain>
    </source>
</reference>
<evidence type="ECO:0000259" key="1">
    <source>
        <dbReference type="Pfam" id="PF17973"/>
    </source>
</evidence>
<name>A0A0P9F6R7_9CHLR</name>
<proteinExistence type="predicted"/>
<keyword evidence="3" id="KW-1185">Reference proteome</keyword>
<evidence type="ECO:0000313" key="2">
    <source>
        <dbReference type="EMBL" id="KPV47935.1"/>
    </source>
</evidence>
<dbReference type="PANTHER" id="PTHR40094:SF1">
    <property type="entry name" value="UBIQUITIN DOMAIN-CONTAINING PROTEIN"/>
    <property type="match status" value="1"/>
</dbReference>